<protein>
    <submittedName>
        <fullName evidence="2">Uncharacterized protein</fullName>
    </submittedName>
</protein>
<reference evidence="3" key="2">
    <citation type="journal article" date="2008" name="Nucleic Acids Res.">
        <title>The rice annotation project database (RAP-DB): 2008 update.</title>
        <authorList>
            <consortium name="The rice annotation project (RAP)"/>
        </authorList>
    </citation>
    <scope>GENOME REANNOTATION</scope>
    <source>
        <strain evidence="3">cv. Nipponbare</strain>
    </source>
</reference>
<feature type="region of interest" description="Disordered" evidence="1">
    <location>
        <begin position="1"/>
        <end position="50"/>
    </location>
</feature>
<dbReference type="AlphaFoldDB" id="Q9FWQ1"/>
<proteinExistence type="predicted"/>
<accession>Q9FWQ1</accession>
<evidence type="ECO:0000313" key="3">
    <source>
        <dbReference type="Proteomes" id="UP000000763"/>
    </source>
</evidence>
<evidence type="ECO:0000313" key="2">
    <source>
        <dbReference type="EMBL" id="AAG13481.1"/>
    </source>
</evidence>
<reference evidence="3" key="1">
    <citation type="journal article" date="2005" name="Nature">
        <title>The map-based sequence of the rice genome.</title>
        <authorList>
            <consortium name="International rice genome sequencing project (IRGSP)"/>
            <person name="Matsumoto T."/>
            <person name="Wu J."/>
            <person name="Kanamori H."/>
            <person name="Katayose Y."/>
            <person name="Fujisawa M."/>
            <person name="Namiki N."/>
            <person name="Mizuno H."/>
            <person name="Yamamoto K."/>
            <person name="Antonio B.A."/>
            <person name="Baba T."/>
            <person name="Sakata K."/>
            <person name="Nagamura Y."/>
            <person name="Aoki H."/>
            <person name="Arikawa K."/>
            <person name="Arita K."/>
            <person name="Bito T."/>
            <person name="Chiden Y."/>
            <person name="Fujitsuka N."/>
            <person name="Fukunaka R."/>
            <person name="Hamada M."/>
            <person name="Harada C."/>
            <person name="Hayashi A."/>
            <person name="Hijishita S."/>
            <person name="Honda M."/>
            <person name="Hosokawa S."/>
            <person name="Ichikawa Y."/>
            <person name="Idonuma A."/>
            <person name="Iijima M."/>
            <person name="Ikeda M."/>
            <person name="Ikeno M."/>
            <person name="Ito K."/>
            <person name="Ito S."/>
            <person name="Ito T."/>
            <person name="Ito Y."/>
            <person name="Ito Y."/>
            <person name="Iwabuchi A."/>
            <person name="Kamiya K."/>
            <person name="Karasawa W."/>
            <person name="Kurita K."/>
            <person name="Katagiri S."/>
            <person name="Kikuta A."/>
            <person name="Kobayashi H."/>
            <person name="Kobayashi N."/>
            <person name="Machita K."/>
            <person name="Maehara T."/>
            <person name="Masukawa M."/>
            <person name="Mizubayashi T."/>
            <person name="Mukai Y."/>
            <person name="Nagasaki H."/>
            <person name="Nagata Y."/>
            <person name="Naito S."/>
            <person name="Nakashima M."/>
            <person name="Nakama Y."/>
            <person name="Nakamichi Y."/>
            <person name="Nakamura M."/>
            <person name="Meguro A."/>
            <person name="Negishi M."/>
            <person name="Ohta I."/>
            <person name="Ohta T."/>
            <person name="Okamoto M."/>
            <person name="Ono N."/>
            <person name="Saji S."/>
            <person name="Sakaguchi M."/>
            <person name="Sakai K."/>
            <person name="Shibata M."/>
            <person name="Shimokawa T."/>
            <person name="Song J."/>
            <person name="Takazaki Y."/>
            <person name="Terasawa K."/>
            <person name="Tsugane M."/>
            <person name="Tsuji K."/>
            <person name="Ueda S."/>
            <person name="Waki K."/>
            <person name="Yamagata H."/>
            <person name="Yamamoto M."/>
            <person name="Yamamoto S."/>
            <person name="Yamane H."/>
            <person name="Yoshiki S."/>
            <person name="Yoshihara R."/>
            <person name="Yukawa K."/>
            <person name="Zhong H."/>
            <person name="Yano M."/>
            <person name="Yuan Q."/>
            <person name="Ouyang S."/>
            <person name="Liu J."/>
            <person name="Jones K.M."/>
            <person name="Gansberger K."/>
            <person name="Moffat K."/>
            <person name="Hill J."/>
            <person name="Bera J."/>
            <person name="Fadrosh D."/>
            <person name="Jin S."/>
            <person name="Johri S."/>
            <person name="Kim M."/>
            <person name="Overton L."/>
            <person name="Reardon M."/>
            <person name="Tsitrin T."/>
            <person name="Vuong H."/>
            <person name="Weaver B."/>
            <person name="Ciecko A."/>
            <person name="Tallon L."/>
            <person name="Jackson J."/>
            <person name="Pai G."/>
            <person name="Aken S.V."/>
            <person name="Utterback T."/>
            <person name="Reidmuller S."/>
            <person name="Feldblyum T."/>
            <person name="Hsiao J."/>
            <person name="Zismann V."/>
            <person name="Iobst S."/>
            <person name="de Vazeille A.R."/>
            <person name="Buell C.R."/>
            <person name="Ying K."/>
            <person name="Li Y."/>
            <person name="Lu T."/>
            <person name="Huang Y."/>
            <person name="Zhao Q."/>
            <person name="Feng Q."/>
            <person name="Zhang L."/>
            <person name="Zhu J."/>
            <person name="Weng Q."/>
            <person name="Mu J."/>
            <person name="Lu Y."/>
            <person name="Fan D."/>
            <person name="Liu Y."/>
            <person name="Guan J."/>
            <person name="Zhang Y."/>
            <person name="Yu S."/>
            <person name="Liu X."/>
            <person name="Zhang Y."/>
            <person name="Hong G."/>
            <person name="Han B."/>
            <person name="Choisne N."/>
            <person name="Demange N."/>
            <person name="Orjeda G."/>
            <person name="Samain S."/>
            <person name="Cattolico L."/>
            <person name="Pelletier E."/>
            <person name="Couloux A."/>
            <person name="Segurens B."/>
            <person name="Wincker P."/>
            <person name="D'Hont A."/>
            <person name="Scarpelli C."/>
            <person name="Weissenbach J."/>
            <person name="Salanoubat M."/>
            <person name="Quetier F."/>
            <person name="Yu Y."/>
            <person name="Kim H.R."/>
            <person name="Rambo T."/>
            <person name="Currie J."/>
            <person name="Collura K."/>
            <person name="Luo M."/>
            <person name="Yang T."/>
            <person name="Ammiraju J.S.S."/>
            <person name="Engler F."/>
            <person name="Soderlund C."/>
            <person name="Wing R.A."/>
            <person name="Palmer L.E."/>
            <person name="de la Bastide M."/>
            <person name="Spiegel L."/>
            <person name="Nascimento L."/>
            <person name="Zutavern T."/>
            <person name="O'Shaughnessy A."/>
            <person name="Dike S."/>
            <person name="Dedhia N."/>
            <person name="Preston R."/>
            <person name="Balija V."/>
            <person name="McCombie W.R."/>
            <person name="Chow T."/>
            <person name="Chen H."/>
            <person name="Chung M."/>
            <person name="Chen C."/>
            <person name="Shaw J."/>
            <person name="Wu H."/>
            <person name="Hsiao K."/>
            <person name="Chao Y."/>
            <person name="Chu M."/>
            <person name="Cheng C."/>
            <person name="Hour A."/>
            <person name="Lee P."/>
            <person name="Lin S."/>
            <person name="Lin Y."/>
            <person name="Liou J."/>
            <person name="Liu S."/>
            <person name="Hsing Y."/>
            <person name="Raghuvanshi S."/>
            <person name="Mohanty A."/>
            <person name="Bharti A.K."/>
            <person name="Gaur A."/>
            <person name="Gupta V."/>
            <person name="Kumar D."/>
            <person name="Ravi V."/>
            <person name="Vij S."/>
            <person name="Kapur A."/>
            <person name="Khurana P."/>
            <person name="Khurana P."/>
            <person name="Khurana J.P."/>
            <person name="Tyagi A.K."/>
            <person name="Gaikwad K."/>
            <person name="Singh A."/>
            <person name="Dalal V."/>
            <person name="Srivastava S."/>
            <person name="Dixit A."/>
            <person name="Pal A.K."/>
            <person name="Ghazi I.A."/>
            <person name="Yadav M."/>
            <person name="Pandit A."/>
            <person name="Bhargava A."/>
            <person name="Sureshbabu K."/>
            <person name="Batra K."/>
            <person name="Sharma T.R."/>
            <person name="Mohapatra T."/>
            <person name="Singh N.K."/>
            <person name="Messing J."/>
            <person name="Nelson A.B."/>
            <person name="Fuks G."/>
            <person name="Kavchok S."/>
            <person name="Keizer G."/>
            <person name="Linton E."/>
            <person name="Llaca V."/>
            <person name="Song R."/>
            <person name="Tanyolac B."/>
            <person name="Young S."/>
            <person name="Ho-Il K."/>
            <person name="Hahn J.H."/>
            <person name="Sangsakoo G."/>
            <person name="Vanavichit A."/>
            <person name="de Mattos Luiz.A.T."/>
            <person name="Zimmer P.D."/>
            <person name="Malone G."/>
            <person name="Dellagostin O."/>
            <person name="de Oliveira A.C."/>
            <person name="Bevan M."/>
            <person name="Bancroft I."/>
            <person name="Minx P."/>
            <person name="Cordum H."/>
            <person name="Wilson R."/>
            <person name="Cheng Z."/>
            <person name="Jin W."/>
            <person name="Jiang J."/>
            <person name="Leong S.A."/>
            <person name="Iwama H."/>
            <person name="Gojobori T."/>
            <person name="Itoh T."/>
            <person name="Niimura Y."/>
            <person name="Fujii Y."/>
            <person name="Habara T."/>
            <person name="Sakai H."/>
            <person name="Sato Y."/>
            <person name="Wilson G."/>
            <person name="Kumar K."/>
            <person name="McCouch S."/>
            <person name="Juretic N."/>
            <person name="Hoen D."/>
            <person name="Wright S."/>
            <person name="Bruskiewich R."/>
            <person name="Bureau T."/>
            <person name="Miyao A."/>
            <person name="Hirochika H."/>
            <person name="Nishikawa T."/>
            <person name="Kadowaki K."/>
            <person name="Sugiura M."/>
            <person name="Burr B."/>
            <person name="Sasaki T."/>
        </authorList>
    </citation>
    <scope>NUCLEOTIDE SEQUENCE [LARGE SCALE GENOMIC DNA]</scope>
    <source>
        <strain evidence="3">cv. Nipponbare</strain>
    </source>
</reference>
<sequence length="115" mass="12569">MTGKEAGEDSSADADADDIERGDARHPHRGTSSLLPLPPPAVRDNKIRHSGLSADCNNKIRASGICDKLTTRPTSSLSSWSLVKQSACRASAICRRSHRRRRFSFRRSGPHPPPL</sequence>
<dbReference type="Proteomes" id="UP000000763">
    <property type="component" value="Chromosome 10"/>
</dbReference>
<feature type="compositionally biased region" description="Acidic residues" evidence="1">
    <location>
        <begin position="8"/>
        <end position="18"/>
    </location>
</feature>
<organism evidence="2 3">
    <name type="scientific">Oryza sativa subsp. japonica</name>
    <name type="common">Rice</name>
    <dbReference type="NCBI Taxonomy" id="39947"/>
    <lineage>
        <taxon>Eukaryota</taxon>
        <taxon>Viridiplantae</taxon>
        <taxon>Streptophyta</taxon>
        <taxon>Embryophyta</taxon>
        <taxon>Tracheophyta</taxon>
        <taxon>Spermatophyta</taxon>
        <taxon>Magnoliopsida</taxon>
        <taxon>Liliopsida</taxon>
        <taxon>Poales</taxon>
        <taxon>Poaceae</taxon>
        <taxon>BOP clade</taxon>
        <taxon>Oryzoideae</taxon>
        <taxon>Oryzeae</taxon>
        <taxon>Oryzinae</taxon>
        <taxon>Oryza</taxon>
        <taxon>Oryza sativa</taxon>
    </lineage>
</organism>
<dbReference type="EMBL" id="AC026758">
    <property type="protein sequence ID" value="AAG13481.1"/>
    <property type="molecule type" value="Genomic_DNA"/>
</dbReference>
<evidence type="ECO:0000256" key="1">
    <source>
        <dbReference type="SAM" id="MobiDB-lite"/>
    </source>
</evidence>
<gene>
    <name evidence="2" type="primary">OSJNBa0015J15.4</name>
</gene>
<name>Q9FWQ1_ORYSJ</name>